<organism evidence="1 2">
    <name type="scientific">Haemaphysalis longicornis</name>
    <name type="common">Bush tick</name>
    <dbReference type="NCBI Taxonomy" id="44386"/>
    <lineage>
        <taxon>Eukaryota</taxon>
        <taxon>Metazoa</taxon>
        <taxon>Ecdysozoa</taxon>
        <taxon>Arthropoda</taxon>
        <taxon>Chelicerata</taxon>
        <taxon>Arachnida</taxon>
        <taxon>Acari</taxon>
        <taxon>Parasitiformes</taxon>
        <taxon>Ixodida</taxon>
        <taxon>Ixodoidea</taxon>
        <taxon>Ixodidae</taxon>
        <taxon>Haemaphysalinae</taxon>
        <taxon>Haemaphysalis</taxon>
    </lineage>
</organism>
<name>A0A9J6FHT3_HAELO</name>
<dbReference type="EMBL" id="JABSTR010000001">
    <property type="protein sequence ID" value="KAH9362483.1"/>
    <property type="molecule type" value="Genomic_DNA"/>
</dbReference>
<reference evidence="1 2" key="1">
    <citation type="journal article" date="2020" name="Cell">
        <title>Large-Scale Comparative Analyses of Tick Genomes Elucidate Their Genetic Diversity and Vector Capacities.</title>
        <authorList>
            <consortium name="Tick Genome and Microbiome Consortium (TIGMIC)"/>
            <person name="Jia N."/>
            <person name="Wang J."/>
            <person name="Shi W."/>
            <person name="Du L."/>
            <person name="Sun Y."/>
            <person name="Zhan W."/>
            <person name="Jiang J.F."/>
            <person name="Wang Q."/>
            <person name="Zhang B."/>
            <person name="Ji P."/>
            <person name="Bell-Sakyi L."/>
            <person name="Cui X.M."/>
            <person name="Yuan T.T."/>
            <person name="Jiang B.G."/>
            <person name="Yang W.F."/>
            <person name="Lam T.T."/>
            <person name="Chang Q.C."/>
            <person name="Ding S.J."/>
            <person name="Wang X.J."/>
            <person name="Zhu J.G."/>
            <person name="Ruan X.D."/>
            <person name="Zhao L."/>
            <person name="Wei J.T."/>
            <person name="Ye R.Z."/>
            <person name="Que T.C."/>
            <person name="Du C.H."/>
            <person name="Zhou Y.H."/>
            <person name="Cheng J.X."/>
            <person name="Dai P.F."/>
            <person name="Guo W.B."/>
            <person name="Han X.H."/>
            <person name="Huang E.J."/>
            <person name="Li L.F."/>
            <person name="Wei W."/>
            <person name="Gao Y.C."/>
            <person name="Liu J.Z."/>
            <person name="Shao H.Z."/>
            <person name="Wang X."/>
            <person name="Wang C.C."/>
            <person name="Yang T.C."/>
            <person name="Huo Q.B."/>
            <person name="Li W."/>
            <person name="Chen H.Y."/>
            <person name="Chen S.E."/>
            <person name="Zhou L.G."/>
            <person name="Ni X.B."/>
            <person name="Tian J.H."/>
            <person name="Sheng Y."/>
            <person name="Liu T."/>
            <person name="Pan Y.S."/>
            <person name="Xia L.Y."/>
            <person name="Li J."/>
            <person name="Zhao F."/>
            <person name="Cao W.C."/>
        </authorList>
    </citation>
    <scope>NUCLEOTIDE SEQUENCE [LARGE SCALE GENOMIC DNA]</scope>
    <source>
        <strain evidence="1">HaeL-2018</strain>
    </source>
</reference>
<proteinExistence type="predicted"/>
<comment type="caution">
    <text evidence="1">The sequence shown here is derived from an EMBL/GenBank/DDBJ whole genome shotgun (WGS) entry which is preliminary data.</text>
</comment>
<sequence>MRLHVVPRPGVQLEGKPVLVVAQPPGDLVALPKNSRRCGLNASFALLNPAADQPLLQWRPQSSARDSRNESAQLT</sequence>
<evidence type="ECO:0000313" key="2">
    <source>
        <dbReference type="Proteomes" id="UP000821853"/>
    </source>
</evidence>
<protein>
    <submittedName>
        <fullName evidence="1">Uncharacterized protein</fullName>
    </submittedName>
</protein>
<dbReference type="AlphaFoldDB" id="A0A9J6FHT3"/>
<dbReference type="Proteomes" id="UP000821853">
    <property type="component" value="Chromosome 1"/>
</dbReference>
<evidence type="ECO:0000313" key="1">
    <source>
        <dbReference type="EMBL" id="KAH9362483.1"/>
    </source>
</evidence>
<dbReference type="VEuPathDB" id="VectorBase:HLOH_054809"/>
<gene>
    <name evidence="1" type="ORF">HPB48_015603</name>
</gene>
<keyword evidence="2" id="KW-1185">Reference proteome</keyword>
<accession>A0A9J6FHT3</accession>